<dbReference type="Proteomes" id="UP001161497">
    <property type="component" value="Chromosome"/>
</dbReference>
<feature type="region of interest" description="Disordered" evidence="1">
    <location>
        <begin position="75"/>
        <end position="94"/>
    </location>
</feature>
<accession>A0ABM9IE14</accession>
<gene>
    <name evidence="2" type="ORF">MFUM_1589</name>
</gene>
<reference evidence="2" key="1">
    <citation type="submission" date="2023-03" db="EMBL/GenBank/DDBJ databases">
        <authorList>
            <person name="Cremers G."/>
            <person name="Picone N."/>
        </authorList>
    </citation>
    <scope>NUCLEOTIDE SEQUENCE</scope>
    <source>
        <strain evidence="2">Sample_alias</strain>
    </source>
</reference>
<evidence type="ECO:0000313" key="3">
    <source>
        <dbReference type="Proteomes" id="UP001161497"/>
    </source>
</evidence>
<organism evidence="2 3">
    <name type="scientific">Candidatus Methylacidiphilum fumarolicum</name>
    <dbReference type="NCBI Taxonomy" id="591154"/>
    <lineage>
        <taxon>Bacteria</taxon>
        <taxon>Pseudomonadati</taxon>
        <taxon>Verrucomicrobiota</taxon>
        <taxon>Methylacidiphilae</taxon>
        <taxon>Methylacidiphilales</taxon>
        <taxon>Methylacidiphilaceae</taxon>
        <taxon>Methylacidiphilum (ex Ratnadevi et al. 2023)</taxon>
    </lineage>
</organism>
<dbReference type="EMBL" id="OX458932">
    <property type="protein sequence ID" value="CAI9085924.1"/>
    <property type="molecule type" value="Genomic_DNA"/>
</dbReference>
<proteinExistence type="predicted"/>
<keyword evidence="3" id="KW-1185">Reference proteome</keyword>
<evidence type="ECO:0000313" key="2">
    <source>
        <dbReference type="EMBL" id="CAI9085924.1"/>
    </source>
</evidence>
<sequence length="236" mass="27195">MKQINWLWKKEILVLFLFFLCTARLFGAQDYLLSLIGEKTINFSEIKRLMTWITHSNLNGIIMDISEDKKNFRSQHDSSKAKYSPSSKEKSGSDYKMHYNKDIYVYTCPSTEEKAIKKIVAIRTQAFRSHIKDGIGAWGFWGYLWQLQSATIVITIIFDENKVACSPEEFIKGFGLQNQRLKSNGSLELPKQGSNNRISVRCTFNSNNLNELQFSANKNYSDAIHKLDDIELLEGL</sequence>
<protein>
    <submittedName>
        <fullName evidence="2">Uncharacterized protein</fullName>
    </submittedName>
</protein>
<name>A0ABM9IE14_9BACT</name>
<evidence type="ECO:0000256" key="1">
    <source>
        <dbReference type="SAM" id="MobiDB-lite"/>
    </source>
</evidence>